<dbReference type="InterPro" id="IPR043136">
    <property type="entry name" value="B30.2/SPRY_sf"/>
</dbReference>
<sequence length="389" mass="44892">MYDTHTKDTNNNCNKSLLNDQKAAMTITTHYYMQRLLLKFPTMPASVSQERLIQAIRRIKHEIDECKEAARDSYAEAVDVEGQFDEMEREIRAEFQNLHRFLEEEEERDVERLMKEKNRRVKLLQDREAKISTQARDLERAIETLNSKLKEEDSPKLLKEIKDLLKRCEVNFFRPAPVDSEICSGQFVGPIQYRIWKHMRTSLYPDISMVTFDPETAHPLLRLSAGNTAVRFEEETPLDGTSSSPKRFHYYYTVLGRQAFTHGRHYWEVDVQSKTAWRVGVARDDIPRGAMDTSTEVDGLWTLTLRDGRVRACTYPEATAVRCAAPPTRLGVFLDRDREEVCFYDASTMAPLFCYAMGTVPVPVCPFFNPCDADGGRNRAPLSIFRPAL</sequence>
<dbReference type="InterPro" id="IPR003877">
    <property type="entry name" value="SPRY_dom"/>
</dbReference>
<gene>
    <name evidence="3" type="ORF">P4O66_010541</name>
</gene>
<reference evidence="3" key="1">
    <citation type="submission" date="2023-03" db="EMBL/GenBank/DDBJ databases">
        <title>Electrophorus voltai genome.</title>
        <authorList>
            <person name="Bian C."/>
        </authorList>
    </citation>
    <scope>NUCLEOTIDE SEQUENCE</scope>
    <source>
        <strain evidence="3">CB-2022</strain>
        <tissue evidence="3">Muscle</tissue>
    </source>
</reference>
<dbReference type="InterPro" id="IPR006574">
    <property type="entry name" value="PRY"/>
</dbReference>
<dbReference type="EMBL" id="JAROKS010000016">
    <property type="protein sequence ID" value="KAK1795371.1"/>
    <property type="molecule type" value="Genomic_DNA"/>
</dbReference>
<evidence type="ECO:0000313" key="3">
    <source>
        <dbReference type="EMBL" id="KAK1795371.1"/>
    </source>
</evidence>
<accession>A0AAD8ZCE1</accession>
<comment type="caution">
    <text evidence="3">The sequence shown here is derived from an EMBL/GenBank/DDBJ whole genome shotgun (WGS) entry which is preliminary data.</text>
</comment>
<evidence type="ECO:0000256" key="1">
    <source>
        <dbReference type="SAM" id="Coils"/>
    </source>
</evidence>
<dbReference type="InterPro" id="IPR050143">
    <property type="entry name" value="TRIM/RBCC"/>
</dbReference>
<keyword evidence="4" id="KW-1185">Reference proteome</keyword>
<dbReference type="SUPFAM" id="SSF49899">
    <property type="entry name" value="Concanavalin A-like lectins/glucanases"/>
    <property type="match status" value="1"/>
</dbReference>
<dbReference type="InterPro" id="IPR001870">
    <property type="entry name" value="B30.2/SPRY"/>
</dbReference>
<evidence type="ECO:0000259" key="2">
    <source>
        <dbReference type="PROSITE" id="PS50188"/>
    </source>
</evidence>
<dbReference type="InterPro" id="IPR003879">
    <property type="entry name" value="Butyrophylin_SPRY"/>
</dbReference>
<dbReference type="PROSITE" id="PS50188">
    <property type="entry name" value="B302_SPRY"/>
    <property type="match status" value="1"/>
</dbReference>
<dbReference type="Pfam" id="PF00622">
    <property type="entry name" value="SPRY"/>
    <property type="match status" value="1"/>
</dbReference>
<dbReference type="Gene3D" id="2.60.120.920">
    <property type="match status" value="1"/>
</dbReference>
<feature type="coiled-coil region" evidence="1">
    <location>
        <begin position="49"/>
        <end position="148"/>
    </location>
</feature>
<dbReference type="SMART" id="SM00589">
    <property type="entry name" value="PRY"/>
    <property type="match status" value="1"/>
</dbReference>
<feature type="domain" description="B30.2/SPRY" evidence="2">
    <location>
        <begin position="189"/>
        <end position="389"/>
    </location>
</feature>
<organism evidence="3 4">
    <name type="scientific">Electrophorus voltai</name>
    <dbReference type="NCBI Taxonomy" id="2609070"/>
    <lineage>
        <taxon>Eukaryota</taxon>
        <taxon>Metazoa</taxon>
        <taxon>Chordata</taxon>
        <taxon>Craniata</taxon>
        <taxon>Vertebrata</taxon>
        <taxon>Euteleostomi</taxon>
        <taxon>Actinopterygii</taxon>
        <taxon>Neopterygii</taxon>
        <taxon>Teleostei</taxon>
        <taxon>Ostariophysi</taxon>
        <taxon>Gymnotiformes</taxon>
        <taxon>Gymnotoidei</taxon>
        <taxon>Gymnotidae</taxon>
        <taxon>Electrophorus</taxon>
    </lineage>
</organism>
<dbReference type="Pfam" id="PF13765">
    <property type="entry name" value="PRY"/>
    <property type="match status" value="1"/>
</dbReference>
<evidence type="ECO:0000313" key="4">
    <source>
        <dbReference type="Proteomes" id="UP001239994"/>
    </source>
</evidence>
<proteinExistence type="predicted"/>
<keyword evidence="1" id="KW-0175">Coiled coil</keyword>
<dbReference type="AlphaFoldDB" id="A0AAD8ZCE1"/>
<dbReference type="Proteomes" id="UP001239994">
    <property type="component" value="Unassembled WGS sequence"/>
</dbReference>
<dbReference type="InterPro" id="IPR013320">
    <property type="entry name" value="ConA-like_dom_sf"/>
</dbReference>
<protein>
    <recommendedName>
        <fullName evidence="2">B30.2/SPRY domain-containing protein</fullName>
    </recommendedName>
</protein>
<dbReference type="PRINTS" id="PR01407">
    <property type="entry name" value="BUTYPHLNCDUF"/>
</dbReference>
<dbReference type="SMART" id="SM00449">
    <property type="entry name" value="SPRY"/>
    <property type="match status" value="1"/>
</dbReference>
<name>A0AAD8ZCE1_9TELE</name>
<dbReference type="CDD" id="cd13733">
    <property type="entry name" value="SPRY_PRY_C-I_1"/>
    <property type="match status" value="1"/>
</dbReference>
<dbReference type="PANTHER" id="PTHR24103">
    <property type="entry name" value="E3 UBIQUITIN-PROTEIN LIGASE TRIM"/>
    <property type="match status" value="1"/>
</dbReference>